<dbReference type="SUPFAM" id="SSF50891">
    <property type="entry name" value="Cyclophilin-like"/>
    <property type="match status" value="1"/>
</dbReference>
<dbReference type="InterPro" id="IPR025658">
    <property type="entry name" value="Cyclophilin_TM1367"/>
</dbReference>
<feature type="domain" description="Cyclophilin TM1367-like" evidence="1">
    <location>
        <begin position="3"/>
        <end position="115"/>
    </location>
</feature>
<dbReference type="OrthoDB" id="147354at2157"/>
<name>A0B992_METTP</name>
<dbReference type="KEGG" id="mtp:Mthe_1494"/>
<reference evidence="2 3" key="1">
    <citation type="submission" date="2006-10" db="EMBL/GenBank/DDBJ databases">
        <title>Complete sequence of Methanosaeta thermophila PT.</title>
        <authorList>
            <consortium name="US DOE Joint Genome Institute"/>
            <person name="Copeland A."/>
            <person name="Lucas S."/>
            <person name="Lapidus A."/>
            <person name="Barry K."/>
            <person name="Detter J.C."/>
            <person name="Glavina del Rio T."/>
            <person name="Hammon N."/>
            <person name="Israni S."/>
            <person name="Pitluck S."/>
            <person name="Chain P."/>
            <person name="Malfatti S."/>
            <person name="Shin M."/>
            <person name="Vergez L."/>
            <person name="Schmutz J."/>
            <person name="Larimer F."/>
            <person name="Land M."/>
            <person name="Hauser L."/>
            <person name="Kyrpides N."/>
            <person name="Kim E."/>
            <person name="Smith K.S."/>
            <person name="Ingram-Smith C."/>
            <person name="Richardson P."/>
        </authorList>
    </citation>
    <scope>NUCLEOTIDE SEQUENCE [LARGE SCALE GENOMIC DNA]</scope>
    <source>
        <strain evidence="3">DSM 6194 / JCM 14653 / NBRC 101360 / PT</strain>
    </source>
</reference>
<evidence type="ECO:0000313" key="3">
    <source>
        <dbReference type="Proteomes" id="UP000000674"/>
    </source>
</evidence>
<dbReference type="Gene3D" id="2.40.100.20">
    <property type="match status" value="1"/>
</dbReference>
<dbReference type="Pfam" id="PF04126">
    <property type="entry name" value="Cyclophil_like"/>
    <property type="match status" value="1"/>
</dbReference>
<dbReference type="HOGENOM" id="CLU_144084_1_0_2"/>
<proteinExistence type="predicted"/>
<dbReference type="Proteomes" id="UP000000674">
    <property type="component" value="Chromosome"/>
</dbReference>
<dbReference type="EMBL" id="CP000477">
    <property type="protein sequence ID" value="ABK15266.1"/>
    <property type="molecule type" value="Genomic_DNA"/>
</dbReference>
<dbReference type="InterPro" id="IPR007256">
    <property type="entry name" value="TM1367-like"/>
</dbReference>
<accession>A0B992</accession>
<dbReference type="PIRSF" id="PIRSF006456">
    <property type="entry name" value="UCP006456"/>
    <property type="match status" value="1"/>
</dbReference>
<evidence type="ECO:0000313" key="2">
    <source>
        <dbReference type="EMBL" id="ABK15266.1"/>
    </source>
</evidence>
<protein>
    <recommendedName>
        <fullName evidence="1">Cyclophilin TM1367-like domain-containing protein</fullName>
    </recommendedName>
</protein>
<sequence>MRRIEIDIQGFGRAIAELDGRNPQTSEAVWNALPIEGRAMLWGEEVYFGTSLICEDENPSPSATAGDISYWVPGHAICIFFGRTQPYSPVNHIGRISEGLGIFTSVKEGAEIVLRRAE</sequence>
<dbReference type="InterPro" id="IPR029000">
    <property type="entry name" value="Cyclophilin-like_dom_sf"/>
</dbReference>
<evidence type="ECO:0000259" key="1">
    <source>
        <dbReference type="Pfam" id="PF04126"/>
    </source>
</evidence>
<keyword evidence="3" id="KW-1185">Reference proteome</keyword>
<gene>
    <name evidence="2" type="ordered locus">Mthe_1494</name>
</gene>
<dbReference type="AlphaFoldDB" id="A0B992"/>
<dbReference type="STRING" id="349307.Mthe_1494"/>
<organism evidence="2 3">
    <name type="scientific">Methanothrix thermoacetophila (strain DSM 6194 / JCM 14653 / NBRC 101360 / PT)</name>
    <name type="common">Methanosaeta thermophila</name>
    <dbReference type="NCBI Taxonomy" id="349307"/>
    <lineage>
        <taxon>Archaea</taxon>
        <taxon>Methanobacteriati</taxon>
        <taxon>Methanobacteriota</taxon>
        <taxon>Stenosarchaea group</taxon>
        <taxon>Methanomicrobia</taxon>
        <taxon>Methanotrichales</taxon>
        <taxon>Methanotrichaceae</taxon>
        <taxon>Methanothrix</taxon>
    </lineage>
</organism>